<dbReference type="EMBL" id="AQGV01000015">
    <property type="protein sequence ID" value="MBE0370128.1"/>
    <property type="molecule type" value="Genomic_DNA"/>
</dbReference>
<evidence type="ECO:0008006" key="5">
    <source>
        <dbReference type="Google" id="ProtNLM"/>
    </source>
</evidence>
<evidence type="ECO:0000256" key="2">
    <source>
        <dbReference type="SAM" id="SignalP"/>
    </source>
</evidence>
<protein>
    <recommendedName>
        <fullName evidence="5">Tetratricopeptide repeat-containing protein</fullName>
    </recommendedName>
</protein>
<proteinExistence type="predicted"/>
<sequence length="343" mass="39151">MALRAFFIIAFLLTMFVNASQSDIDSLLDEAEDYLVVKPSRTLTLLNQVNNLASYTDNTQIRWHLLKLRASVSTNRLVEMDSSIEQLQGYQHSAYFKDNLVTIFSAIGIWFRRSGFPQYANASLSCALKYAKNSKQRLALINSKALVARHLKKYSRAESLYAQATSIATKHNNKAKLATIANNLGVIALDKKEYERAEQYFRRALKGHQNNDNRAGNVTAGLNLLFLFTLQNQVVNYQRLYEPIAALTNAFPNKAKQALLFWIRTMHHAKGQPVTDNRLKVRLANEFSMLESRRIKQLVKFYFAEKLAVEVSLTPTLKPRKINLSLITNMSHCDWKSALQNDK</sequence>
<keyword evidence="4" id="KW-1185">Reference proteome</keyword>
<evidence type="ECO:0000313" key="3">
    <source>
        <dbReference type="EMBL" id="MBE0370128.1"/>
    </source>
</evidence>
<keyword evidence="1" id="KW-0802">TPR repeat</keyword>
<dbReference type="Proteomes" id="UP000615755">
    <property type="component" value="Unassembled WGS sequence"/>
</dbReference>
<dbReference type="PROSITE" id="PS50005">
    <property type="entry name" value="TPR"/>
    <property type="match status" value="1"/>
</dbReference>
<comment type="caution">
    <text evidence="3">The sequence shown here is derived from an EMBL/GenBank/DDBJ whole genome shotgun (WGS) entry which is preliminary data.</text>
</comment>
<dbReference type="InterPro" id="IPR011990">
    <property type="entry name" value="TPR-like_helical_dom_sf"/>
</dbReference>
<dbReference type="SMART" id="SM00028">
    <property type="entry name" value="TPR"/>
    <property type="match status" value="2"/>
</dbReference>
<evidence type="ECO:0000256" key="1">
    <source>
        <dbReference type="PROSITE-ProRule" id="PRU00339"/>
    </source>
</evidence>
<accession>A0ABR9EK79</accession>
<dbReference type="Gene3D" id="1.25.40.10">
    <property type="entry name" value="Tetratricopeptide repeat domain"/>
    <property type="match status" value="1"/>
</dbReference>
<dbReference type="RefSeq" id="WP_192509295.1">
    <property type="nucleotide sequence ID" value="NZ_AQGV01000015.1"/>
</dbReference>
<gene>
    <name evidence="3" type="ORF">PAUR_b0088</name>
</gene>
<dbReference type="SUPFAM" id="SSF48452">
    <property type="entry name" value="TPR-like"/>
    <property type="match status" value="1"/>
</dbReference>
<name>A0ABR9EK79_9GAMM</name>
<evidence type="ECO:0000313" key="4">
    <source>
        <dbReference type="Proteomes" id="UP000615755"/>
    </source>
</evidence>
<dbReference type="InterPro" id="IPR019734">
    <property type="entry name" value="TPR_rpt"/>
</dbReference>
<dbReference type="Pfam" id="PF13424">
    <property type="entry name" value="TPR_12"/>
    <property type="match status" value="1"/>
</dbReference>
<feature type="chain" id="PRO_5047051627" description="Tetratricopeptide repeat-containing protein" evidence="2">
    <location>
        <begin position="20"/>
        <end position="343"/>
    </location>
</feature>
<feature type="signal peptide" evidence="2">
    <location>
        <begin position="1"/>
        <end position="19"/>
    </location>
</feature>
<reference evidence="3 4" key="1">
    <citation type="submission" date="2015-03" db="EMBL/GenBank/DDBJ databases">
        <title>Genome sequence of Pseudoalteromonas aurantia.</title>
        <authorList>
            <person name="Xie B.-B."/>
            <person name="Rong J.-C."/>
            <person name="Qin Q.-L."/>
            <person name="Zhang Y.-Z."/>
        </authorList>
    </citation>
    <scope>NUCLEOTIDE SEQUENCE [LARGE SCALE GENOMIC DNA]</scope>
    <source>
        <strain evidence="3 4">208</strain>
    </source>
</reference>
<keyword evidence="2" id="KW-0732">Signal</keyword>
<organism evidence="3 4">
    <name type="scientific">Pseudoalteromonas aurantia 208</name>
    <dbReference type="NCBI Taxonomy" id="1314867"/>
    <lineage>
        <taxon>Bacteria</taxon>
        <taxon>Pseudomonadati</taxon>
        <taxon>Pseudomonadota</taxon>
        <taxon>Gammaproteobacteria</taxon>
        <taxon>Alteromonadales</taxon>
        <taxon>Pseudoalteromonadaceae</taxon>
        <taxon>Pseudoalteromonas</taxon>
    </lineage>
</organism>
<feature type="repeat" description="TPR" evidence="1">
    <location>
        <begin position="178"/>
        <end position="211"/>
    </location>
</feature>